<dbReference type="SUPFAM" id="SSF55073">
    <property type="entry name" value="Nucleotide cyclase"/>
    <property type="match status" value="1"/>
</dbReference>
<evidence type="ECO:0000256" key="1">
    <source>
        <dbReference type="PROSITE-ProRule" id="PRU00339"/>
    </source>
</evidence>
<evidence type="ECO:0000256" key="2">
    <source>
        <dbReference type="SAM" id="Phobius"/>
    </source>
</evidence>
<evidence type="ECO:0000313" key="4">
    <source>
        <dbReference type="EMBL" id="QCZ94825.1"/>
    </source>
</evidence>
<feature type="repeat" description="TPR" evidence="1">
    <location>
        <begin position="302"/>
        <end position="335"/>
    </location>
</feature>
<protein>
    <submittedName>
        <fullName evidence="4">Adenylate/guanylate cyclase domain-containing protein</fullName>
    </submittedName>
</protein>
<dbReference type="PANTHER" id="PTHR43081">
    <property type="entry name" value="ADENYLATE CYCLASE, TERMINAL-DIFFERENTIATION SPECIFIC-RELATED"/>
    <property type="match status" value="1"/>
</dbReference>
<dbReference type="RefSeq" id="WP_139757561.1">
    <property type="nucleotide sequence ID" value="NZ_CP039852.1"/>
</dbReference>
<sequence length="369" mass="41066">MDVTNDTLMLIIAVTILAIYGVVVTVLYLRQCDAASTNAEAQTVGRQRPLAASEQDKERLFAQRADDALKLTNTFQKFIPRQFVDHFAKHGKTELALGYADEDEVAILFCDIRGFTGLSEKMVPQQLMSFLNSYFLRMNEPIHQNRGFIDKFIGDAIMALFDHPGGSASQKATDALNAALDLRKALALYNEHRKKSGYEPVDIGIGIHFGPVIIGTVGSEDRMDTTVIGDSVNIAYRLETLSPIYHADIIVSATTLDVIDSENARTTRLLDWVRVKGRQAPIEIYEVLNHLPDEQQQEKLAADAAIRKGIEMRCKQQWQAAIDCFEQARTLSPNDNLASLHIDAINQLQETPLAGDWDGAIVVETTHPR</sequence>
<dbReference type="OrthoDB" id="9806704at2"/>
<keyword evidence="2" id="KW-1133">Transmembrane helix</keyword>
<dbReference type="InterPro" id="IPR011990">
    <property type="entry name" value="TPR-like_helical_dom_sf"/>
</dbReference>
<dbReference type="InterPro" id="IPR050697">
    <property type="entry name" value="Adenylyl/Guanylyl_Cyclase_3/4"/>
</dbReference>
<reference evidence="4 5" key="1">
    <citation type="submission" date="2019-04" db="EMBL/GenBank/DDBJ databases">
        <title>Salinimonas iocasae sp. nov., a halophilic bacterium isolated from the outer tube casing of tubeworms in Okinawa Trough.</title>
        <authorList>
            <person name="Zhang H."/>
            <person name="Wang H."/>
            <person name="Li C."/>
        </authorList>
    </citation>
    <scope>NUCLEOTIDE SEQUENCE [LARGE SCALE GENOMIC DNA]</scope>
    <source>
        <strain evidence="4 5">KX18D6</strain>
    </source>
</reference>
<keyword evidence="1" id="KW-0802">TPR repeat</keyword>
<keyword evidence="2" id="KW-0472">Membrane</keyword>
<dbReference type="CDD" id="cd07302">
    <property type="entry name" value="CHD"/>
    <property type="match status" value="1"/>
</dbReference>
<dbReference type="SMART" id="SM00044">
    <property type="entry name" value="CYCc"/>
    <property type="match status" value="1"/>
</dbReference>
<accession>A0A5B7YH27</accession>
<dbReference type="AlphaFoldDB" id="A0A5B7YH27"/>
<proteinExistence type="predicted"/>
<dbReference type="PANTHER" id="PTHR43081:SF1">
    <property type="entry name" value="ADENYLATE CYCLASE, TERMINAL-DIFFERENTIATION SPECIFIC"/>
    <property type="match status" value="1"/>
</dbReference>
<dbReference type="GO" id="GO:0006171">
    <property type="term" value="P:cAMP biosynthetic process"/>
    <property type="evidence" value="ECO:0007669"/>
    <property type="project" value="TreeGrafter"/>
</dbReference>
<keyword evidence="2" id="KW-0812">Transmembrane</keyword>
<name>A0A5B7YH27_9ALTE</name>
<dbReference type="EMBL" id="CP039852">
    <property type="protein sequence ID" value="QCZ94825.1"/>
    <property type="molecule type" value="Genomic_DNA"/>
</dbReference>
<dbReference type="Proteomes" id="UP000304912">
    <property type="component" value="Chromosome"/>
</dbReference>
<feature type="domain" description="Guanylate cyclase" evidence="3">
    <location>
        <begin position="106"/>
        <end position="239"/>
    </location>
</feature>
<dbReference type="InterPro" id="IPR001054">
    <property type="entry name" value="A/G_cyclase"/>
</dbReference>
<organism evidence="4 5">
    <name type="scientific">Salinimonas iocasae</name>
    <dbReference type="NCBI Taxonomy" id="2572577"/>
    <lineage>
        <taxon>Bacteria</taxon>
        <taxon>Pseudomonadati</taxon>
        <taxon>Pseudomonadota</taxon>
        <taxon>Gammaproteobacteria</taxon>
        <taxon>Alteromonadales</taxon>
        <taxon>Alteromonadaceae</taxon>
        <taxon>Alteromonas/Salinimonas group</taxon>
        <taxon>Salinimonas</taxon>
    </lineage>
</organism>
<dbReference type="Gene3D" id="3.30.70.1230">
    <property type="entry name" value="Nucleotide cyclase"/>
    <property type="match status" value="1"/>
</dbReference>
<dbReference type="PROSITE" id="PS50125">
    <property type="entry name" value="GUANYLATE_CYCLASE_2"/>
    <property type="match status" value="1"/>
</dbReference>
<dbReference type="InterPro" id="IPR029787">
    <property type="entry name" value="Nucleotide_cyclase"/>
</dbReference>
<feature type="transmembrane region" description="Helical" evidence="2">
    <location>
        <begin position="7"/>
        <end position="29"/>
    </location>
</feature>
<evidence type="ECO:0000313" key="5">
    <source>
        <dbReference type="Proteomes" id="UP000304912"/>
    </source>
</evidence>
<keyword evidence="5" id="KW-1185">Reference proteome</keyword>
<gene>
    <name evidence="4" type="ORF">FBQ74_15720</name>
</gene>
<dbReference type="GO" id="GO:0004016">
    <property type="term" value="F:adenylate cyclase activity"/>
    <property type="evidence" value="ECO:0007669"/>
    <property type="project" value="UniProtKB-ARBA"/>
</dbReference>
<dbReference type="PROSITE" id="PS50005">
    <property type="entry name" value="TPR"/>
    <property type="match status" value="1"/>
</dbReference>
<dbReference type="SUPFAM" id="SSF48452">
    <property type="entry name" value="TPR-like"/>
    <property type="match status" value="1"/>
</dbReference>
<dbReference type="InterPro" id="IPR019734">
    <property type="entry name" value="TPR_rpt"/>
</dbReference>
<dbReference type="KEGG" id="salk:FBQ74_15720"/>
<dbReference type="Pfam" id="PF00211">
    <property type="entry name" value="Guanylate_cyc"/>
    <property type="match status" value="1"/>
</dbReference>
<dbReference type="GO" id="GO:0035556">
    <property type="term" value="P:intracellular signal transduction"/>
    <property type="evidence" value="ECO:0007669"/>
    <property type="project" value="InterPro"/>
</dbReference>
<evidence type="ECO:0000259" key="3">
    <source>
        <dbReference type="PROSITE" id="PS50125"/>
    </source>
</evidence>